<evidence type="ECO:0000313" key="3">
    <source>
        <dbReference type="EMBL" id="RNB46356.1"/>
    </source>
</evidence>
<reference evidence="2 5" key="2">
    <citation type="submission" date="2019-06" db="EMBL/GenBank/DDBJ databases">
        <title>Whole genome shotgun sequence of Brevibacillus agri NBRC 15538.</title>
        <authorList>
            <person name="Hosoyama A."/>
            <person name="Uohara A."/>
            <person name="Ohji S."/>
            <person name="Ichikawa N."/>
        </authorList>
    </citation>
    <scope>NUCLEOTIDE SEQUENCE [LARGE SCALE GENOMIC DNA]</scope>
    <source>
        <strain evidence="2 5">NBRC 15538</strain>
    </source>
</reference>
<name>A0A3M8A5F3_9BACL</name>
<organism evidence="3 4">
    <name type="scientific">Brevibacillus agri</name>
    <dbReference type="NCBI Taxonomy" id="51101"/>
    <lineage>
        <taxon>Bacteria</taxon>
        <taxon>Bacillati</taxon>
        <taxon>Bacillota</taxon>
        <taxon>Bacilli</taxon>
        <taxon>Bacillales</taxon>
        <taxon>Paenibacillaceae</taxon>
        <taxon>Brevibacillus</taxon>
    </lineage>
</organism>
<protein>
    <recommendedName>
        <fullName evidence="1">Anti-bacteriophage protein A/HamA C-terminal domain-containing protein</fullName>
    </recommendedName>
</protein>
<evidence type="ECO:0000313" key="4">
    <source>
        <dbReference type="Proteomes" id="UP000276178"/>
    </source>
</evidence>
<dbReference type="Proteomes" id="UP000317180">
    <property type="component" value="Unassembled WGS sequence"/>
</dbReference>
<comment type="caution">
    <text evidence="3">The sequence shown here is derived from an EMBL/GenBank/DDBJ whole genome shotgun (WGS) entry which is preliminary data.</text>
</comment>
<dbReference type="AlphaFoldDB" id="A0A3M8A5F3"/>
<dbReference type="RefSeq" id="WP_005835518.1">
    <property type="nucleotide sequence ID" value="NZ_BJOD01000072.1"/>
</dbReference>
<reference evidence="3 4" key="1">
    <citation type="submission" date="2018-10" db="EMBL/GenBank/DDBJ databases">
        <title>Phylogenomics of Brevibacillus.</title>
        <authorList>
            <person name="Dunlap C."/>
        </authorList>
    </citation>
    <scope>NUCLEOTIDE SEQUENCE [LARGE SCALE GENOMIC DNA]</scope>
    <source>
        <strain evidence="3 4">NRRL NRS 1219</strain>
    </source>
</reference>
<evidence type="ECO:0000313" key="5">
    <source>
        <dbReference type="Proteomes" id="UP000317180"/>
    </source>
</evidence>
<dbReference type="Proteomes" id="UP000276178">
    <property type="component" value="Unassembled WGS sequence"/>
</dbReference>
<evidence type="ECO:0000259" key="1">
    <source>
        <dbReference type="Pfam" id="PF08878"/>
    </source>
</evidence>
<feature type="domain" description="Anti-bacteriophage protein A/HamA C-terminal" evidence="1">
    <location>
        <begin position="17"/>
        <end position="163"/>
    </location>
</feature>
<dbReference type="EMBL" id="BJOD01000072">
    <property type="protein sequence ID" value="GED28429.1"/>
    <property type="molecule type" value="Genomic_DNA"/>
</dbReference>
<accession>A0A3M8A5F3</accession>
<evidence type="ECO:0000313" key="2">
    <source>
        <dbReference type="EMBL" id="GED28429.1"/>
    </source>
</evidence>
<dbReference type="EMBL" id="RHHN01000117">
    <property type="protein sequence ID" value="RNB46356.1"/>
    <property type="molecule type" value="Genomic_DNA"/>
</dbReference>
<dbReference type="OrthoDB" id="7000645at2"/>
<dbReference type="Pfam" id="PF08878">
    <property type="entry name" value="HamA"/>
    <property type="match status" value="1"/>
</dbReference>
<proteinExistence type="predicted"/>
<sequence>MKVIECKPIQHTGTCSITFIRIDPENLQDTLSAIIKALMDLSWLSRFDQDYMKDSFSLRANETIADIRKKIADSSDDKVTKEAGEYVVSELARESLISKMNYLDIPLAELLGMKVSGNPGFDFHSQNNCTHTVIFGEAKYNSRQSAYDSAIKQVYQFITDKKDIKQIVDLHPFCTQEALTRANSGFKGFAIAFSAKSTSSDTLIANILEHTNFGEVSRHEEIVIVAVNI</sequence>
<gene>
    <name evidence="2" type="ORF">BAG01nite_45310</name>
    <name evidence="3" type="ORF">EB820_25120</name>
</gene>
<dbReference type="InterPro" id="IPR014976">
    <property type="entry name" value="AbpA_HamA_C"/>
</dbReference>
<keyword evidence="5" id="KW-1185">Reference proteome</keyword>
<dbReference type="GeneID" id="82809340"/>